<proteinExistence type="predicted"/>
<sequence length="80" mass="9293">MTKICEELGANYQQSLRRLDALKNNRPWTGVGCSPFYNSMMIDDIHSEIAKDYKKGYCTDNIKLRTLIDIDYRNQISLNS</sequence>
<accession>A0ABR2ICI8</accession>
<protein>
    <submittedName>
        <fullName evidence="1">Uncharacterized protein</fullName>
    </submittedName>
</protein>
<reference evidence="1 2" key="1">
    <citation type="submission" date="2024-04" db="EMBL/GenBank/DDBJ databases">
        <title>Tritrichomonas musculus Genome.</title>
        <authorList>
            <person name="Alves-Ferreira E."/>
            <person name="Grigg M."/>
            <person name="Lorenzi H."/>
            <person name="Galac M."/>
        </authorList>
    </citation>
    <scope>NUCLEOTIDE SEQUENCE [LARGE SCALE GENOMIC DNA]</scope>
    <source>
        <strain evidence="1 2">EAF2021</strain>
    </source>
</reference>
<name>A0ABR2ICI8_9EUKA</name>
<evidence type="ECO:0000313" key="2">
    <source>
        <dbReference type="Proteomes" id="UP001470230"/>
    </source>
</evidence>
<dbReference type="EMBL" id="JAPFFF010000018">
    <property type="protein sequence ID" value="KAK8860359.1"/>
    <property type="molecule type" value="Genomic_DNA"/>
</dbReference>
<organism evidence="1 2">
    <name type="scientific">Tritrichomonas musculus</name>
    <dbReference type="NCBI Taxonomy" id="1915356"/>
    <lineage>
        <taxon>Eukaryota</taxon>
        <taxon>Metamonada</taxon>
        <taxon>Parabasalia</taxon>
        <taxon>Tritrichomonadida</taxon>
        <taxon>Tritrichomonadidae</taxon>
        <taxon>Tritrichomonas</taxon>
    </lineage>
</organism>
<gene>
    <name evidence="1" type="ORF">M9Y10_012023</name>
</gene>
<keyword evidence="2" id="KW-1185">Reference proteome</keyword>
<evidence type="ECO:0000313" key="1">
    <source>
        <dbReference type="EMBL" id="KAK8860359.1"/>
    </source>
</evidence>
<comment type="caution">
    <text evidence="1">The sequence shown here is derived from an EMBL/GenBank/DDBJ whole genome shotgun (WGS) entry which is preliminary data.</text>
</comment>
<dbReference type="Proteomes" id="UP001470230">
    <property type="component" value="Unassembled WGS sequence"/>
</dbReference>